<dbReference type="EMBL" id="JADIKG010000012">
    <property type="protein sequence ID" value="MFK2874052.1"/>
    <property type="molecule type" value="Genomic_DNA"/>
</dbReference>
<reference evidence="1 2" key="1">
    <citation type="submission" date="2020-10" db="EMBL/GenBank/DDBJ databases">
        <title>Phylogeny of dyella-like bacteria.</title>
        <authorList>
            <person name="Fu J."/>
        </authorList>
    </citation>
    <scope>NUCLEOTIDE SEQUENCE [LARGE SCALE GENOMIC DNA]</scope>
    <source>
        <strain evidence="1 2">DHOB07</strain>
    </source>
</reference>
<evidence type="ECO:0000313" key="1">
    <source>
        <dbReference type="EMBL" id="MFK2874052.1"/>
    </source>
</evidence>
<evidence type="ECO:0000313" key="2">
    <source>
        <dbReference type="Proteomes" id="UP001620405"/>
    </source>
</evidence>
<gene>
    <name evidence="1" type="ORF">ISP13_10960</name>
</gene>
<sequence length="195" mass="20793">MHALATFLPKEIKLMRFSISQRATLKRGLRTFMPTVLVVAASTVSVCSQVMAAEPTRDALIHAAEVAYLKSAVFTPDSPMMDAMLAPAKSANPDVSADIWAAVKADTGSAITSVMFGPGSAVETTMHQSLDKLSNAELQHLTVLLSDPVMLKFQQLMADPSTQRDLMQGLMGSTAKMQAAVNGVLVRHGLKVPSP</sequence>
<protein>
    <submittedName>
        <fullName evidence="1">Uncharacterized protein</fullName>
    </submittedName>
</protein>
<organism evidence="1 2">
    <name type="scientific">Dyella lipolytica</name>
    <dbReference type="NCBI Taxonomy" id="1867835"/>
    <lineage>
        <taxon>Bacteria</taxon>
        <taxon>Pseudomonadati</taxon>
        <taxon>Pseudomonadota</taxon>
        <taxon>Gammaproteobacteria</taxon>
        <taxon>Lysobacterales</taxon>
        <taxon>Rhodanobacteraceae</taxon>
        <taxon>Dyella</taxon>
    </lineage>
</organism>
<dbReference type="RefSeq" id="WP_284401176.1">
    <property type="nucleotide sequence ID" value="NZ_BSNQ01000009.1"/>
</dbReference>
<proteinExistence type="predicted"/>
<keyword evidence="2" id="KW-1185">Reference proteome</keyword>
<comment type="caution">
    <text evidence="1">The sequence shown here is derived from an EMBL/GenBank/DDBJ whole genome shotgun (WGS) entry which is preliminary data.</text>
</comment>
<accession>A0ABW8IW14</accession>
<dbReference type="Proteomes" id="UP001620405">
    <property type="component" value="Unassembled WGS sequence"/>
</dbReference>
<name>A0ABW8IW14_9GAMM</name>